<gene>
    <name evidence="3" type="ORF">GCM10007940_07290</name>
</gene>
<dbReference type="InterPro" id="IPR050640">
    <property type="entry name" value="Bact_2-comp_sensor_kinase"/>
</dbReference>
<evidence type="ECO:0000313" key="4">
    <source>
        <dbReference type="Proteomes" id="UP001156666"/>
    </source>
</evidence>
<dbReference type="Gene3D" id="3.30.565.10">
    <property type="entry name" value="Histidine kinase-like ATPase, C-terminal domain"/>
    <property type="match status" value="1"/>
</dbReference>
<dbReference type="PANTHER" id="PTHR34220">
    <property type="entry name" value="SENSOR HISTIDINE KINASE YPDA"/>
    <property type="match status" value="1"/>
</dbReference>
<keyword evidence="1" id="KW-0472">Membrane</keyword>
<dbReference type="GO" id="GO:0016020">
    <property type="term" value="C:membrane"/>
    <property type="evidence" value="ECO:0007669"/>
    <property type="project" value="InterPro"/>
</dbReference>
<comment type="caution">
    <text evidence="3">The sequence shown here is derived from an EMBL/GenBank/DDBJ whole genome shotgun (WGS) entry which is preliminary data.</text>
</comment>
<evidence type="ECO:0000259" key="2">
    <source>
        <dbReference type="Pfam" id="PF06580"/>
    </source>
</evidence>
<dbReference type="Pfam" id="PF06580">
    <property type="entry name" value="His_kinase"/>
    <property type="match status" value="1"/>
</dbReference>
<protein>
    <recommendedName>
        <fullName evidence="2">Signal transduction histidine kinase internal region domain-containing protein</fullName>
    </recommendedName>
</protein>
<feature type="transmembrane region" description="Helical" evidence="1">
    <location>
        <begin position="6"/>
        <end position="24"/>
    </location>
</feature>
<dbReference type="RefSeq" id="WP_235294756.1">
    <property type="nucleotide sequence ID" value="NZ_BSOH01000003.1"/>
</dbReference>
<keyword evidence="1" id="KW-0812">Transmembrane</keyword>
<accession>A0AA37SMP0</accession>
<feature type="transmembrane region" description="Helical" evidence="1">
    <location>
        <begin position="62"/>
        <end position="87"/>
    </location>
</feature>
<keyword evidence="1" id="KW-1133">Transmembrane helix</keyword>
<reference evidence="3" key="2">
    <citation type="submission" date="2023-01" db="EMBL/GenBank/DDBJ databases">
        <title>Draft genome sequence of Portibacter lacus strain NBRC 108769.</title>
        <authorList>
            <person name="Sun Q."/>
            <person name="Mori K."/>
        </authorList>
    </citation>
    <scope>NUCLEOTIDE SEQUENCE</scope>
    <source>
        <strain evidence="3">NBRC 108769</strain>
    </source>
</reference>
<feature type="transmembrane region" description="Helical" evidence="1">
    <location>
        <begin position="31"/>
        <end position="50"/>
    </location>
</feature>
<dbReference type="AlphaFoldDB" id="A0AA37SMP0"/>
<evidence type="ECO:0000313" key="3">
    <source>
        <dbReference type="EMBL" id="GLR16114.1"/>
    </source>
</evidence>
<feature type="transmembrane region" description="Helical" evidence="1">
    <location>
        <begin position="99"/>
        <end position="121"/>
    </location>
</feature>
<reference evidence="3" key="1">
    <citation type="journal article" date="2014" name="Int. J. Syst. Evol. Microbiol.">
        <title>Complete genome sequence of Corynebacterium casei LMG S-19264T (=DSM 44701T), isolated from a smear-ripened cheese.</title>
        <authorList>
            <consortium name="US DOE Joint Genome Institute (JGI-PGF)"/>
            <person name="Walter F."/>
            <person name="Albersmeier A."/>
            <person name="Kalinowski J."/>
            <person name="Ruckert C."/>
        </authorList>
    </citation>
    <scope>NUCLEOTIDE SEQUENCE</scope>
    <source>
        <strain evidence="3">NBRC 108769</strain>
    </source>
</reference>
<proteinExistence type="predicted"/>
<organism evidence="3 4">
    <name type="scientific">Portibacter lacus</name>
    <dbReference type="NCBI Taxonomy" id="1099794"/>
    <lineage>
        <taxon>Bacteria</taxon>
        <taxon>Pseudomonadati</taxon>
        <taxon>Bacteroidota</taxon>
        <taxon>Saprospiria</taxon>
        <taxon>Saprospirales</taxon>
        <taxon>Haliscomenobacteraceae</taxon>
        <taxon>Portibacter</taxon>
    </lineage>
</organism>
<evidence type="ECO:0000256" key="1">
    <source>
        <dbReference type="SAM" id="Phobius"/>
    </source>
</evidence>
<dbReference type="InterPro" id="IPR010559">
    <property type="entry name" value="Sig_transdc_His_kin_internal"/>
</dbReference>
<dbReference type="InterPro" id="IPR036890">
    <property type="entry name" value="HATPase_C_sf"/>
</dbReference>
<name>A0AA37SMP0_9BACT</name>
<dbReference type="EMBL" id="BSOH01000003">
    <property type="protein sequence ID" value="GLR16114.1"/>
    <property type="molecule type" value="Genomic_DNA"/>
</dbReference>
<feature type="domain" description="Signal transduction histidine kinase internal region" evidence="2">
    <location>
        <begin position="141"/>
        <end position="218"/>
    </location>
</feature>
<sequence length="320" mass="36688">MNLLKIGLGILLGISVYVFLNIDAENDPLEMMMCAVLGIMIAYLSGWVSLKLDRYISWRNNVGLRMLVGIITLALLPSLMCIVFLNVFGQTVTSIHIKLLIIMLCLSIFFNIIYFIFYSYYEYNKGQLEHQVLQRKQTTLQLAALKSQLSPHFLFNSMNALSALFHKDVEEAEKFIRSLAKSFDYVLKRYDSPLVNVDTELKFVDSYVEMMKIRFGKHLQLITTVGEEALKSKIPPLTLQMLLENAVKHNLMNAENELVVSIKDQNDHLQISNKKNLKESVRHSTKVGLQNIAERYELISEQAIRVESNGDFTVYLPLIK</sequence>
<dbReference type="PANTHER" id="PTHR34220:SF7">
    <property type="entry name" value="SENSOR HISTIDINE KINASE YPDA"/>
    <property type="match status" value="1"/>
</dbReference>
<dbReference type="Proteomes" id="UP001156666">
    <property type="component" value="Unassembled WGS sequence"/>
</dbReference>
<dbReference type="GO" id="GO:0000155">
    <property type="term" value="F:phosphorelay sensor kinase activity"/>
    <property type="evidence" value="ECO:0007669"/>
    <property type="project" value="InterPro"/>
</dbReference>
<keyword evidence="4" id="KW-1185">Reference proteome</keyword>